<name>A0A1T4PZ41_9BACT</name>
<reference evidence="1 2" key="1">
    <citation type="submission" date="2017-02" db="EMBL/GenBank/DDBJ databases">
        <authorList>
            <person name="Peterson S.W."/>
        </authorList>
    </citation>
    <scope>NUCLEOTIDE SEQUENCE [LARGE SCALE GENOMIC DNA]</scope>
    <source>
        <strain evidence="1 2">DSM 22335</strain>
    </source>
</reference>
<accession>A0A1T4PZ41</accession>
<evidence type="ECO:0008006" key="3">
    <source>
        <dbReference type="Google" id="ProtNLM"/>
    </source>
</evidence>
<sequence>MSCAPYKAIDLTRVSLGMSKEEVYTALKKKPDNVIGSTQYGNDVLEVMQYTRYDAGTMQIAERYYLYFLNGKLKQWGRPGDWRKEADRIYEYRNG</sequence>
<dbReference type="AlphaFoldDB" id="A0A1T4PZ41"/>
<evidence type="ECO:0000313" key="1">
    <source>
        <dbReference type="EMBL" id="SJZ96531.1"/>
    </source>
</evidence>
<evidence type="ECO:0000313" key="2">
    <source>
        <dbReference type="Proteomes" id="UP000190888"/>
    </source>
</evidence>
<dbReference type="Proteomes" id="UP000190888">
    <property type="component" value="Unassembled WGS sequence"/>
</dbReference>
<gene>
    <name evidence="1" type="ORF">SAMN04488132_10735</name>
</gene>
<dbReference type="EMBL" id="FUWH01000007">
    <property type="protein sequence ID" value="SJZ96531.1"/>
    <property type="molecule type" value="Genomic_DNA"/>
</dbReference>
<proteinExistence type="predicted"/>
<protein>
    <recommendedName>
        <fullName evidence="3">SmpA / OmlA family protein</fullName>
    </recommendedName>
</protein>
<organism evidence="1 2">
    <name type="scientific">Sediminibacterium ginsengisoli</name>
    <dbReference type="NCBI Taxonomy" id="413434"/>
    <lineage>
        <taxon>Bacteria</taxon>
        <taxon>Pseudomonadati</taxon>
        <taxon>Bacteroidota</taxon>
        <taxon>Chitinophagia</taxon>
        <taxon>Chitinophagales</taxon>
        <taxon>Chitinophagaceae</taxon>
        <taxon>Sediminibacterium</taxon>
    </lineage>
</organism>
<keyword evidence="2" id="KW-1185">Reference proteome</keyword>